<accession>A0A1I8FCU1</accession>
<dbReference type="AlphaFoldDB" id="A0A1I8FCU1"/>
<keyword evidence="1" id="KW-1133">Transmembrane helix</keyword>
<protein>
    <submittedName>
        <fullName evidence="3">Secreted protein</fullName>
    </submittedName>
</protein>
<evidence type="ECO:0000313" key="3">
    <source>
        <dbReference type="WBParaSite" id="maker-unitig_2817-snap-gene-0.3-mRNA-1"/>
    </source>
</evidence>
<evidence type="ECO:0000256" key="1">
    <source>
        <dbReference type="SAM" id="Phobius"/>
    </source>
</evidence>
<keyword evidence="1" id="KW-0472">Membrane</keyword>
<evidence type="ECO:0000313" key="2">
    <source>
        <dbReference type="Proteomes" id="UP000095280"/>
    </source>
</evidence>
<dbReference type="WBParaSite" id="maker-unitig_2817-snap-gene-0.3-mRNA-1">
    <property type="protein sequence ID" value="maker-unitig_2817-snap-gene-0.3-mRNA-1"/>
    <property type="gene ID" value="maker-unitig_2817-snap-gene-0.3"/>
</dbReference>
<feature type="transmembrane region" description="Helical" evidence="1">
    <location>
        <begin position="12"/>
        <end position="34"/>
    </location>
</feature>
<proteinExistence type="predicted"/>
<name>A0A1I8FCU1_9PLAT</name>
<keyword evidence="2" id="KW-1185">Reference proteome</keyword>
<dbReference type="Proteomes" id="UP000095280">
    <property type="component" value="Unplaced"/>
</dbReference>
<sequence length="172" mass="18148">PQPLLCLNGRGAWLISLCLLLVGTTACVACLCGLRRRAAAGSSAPAASWQRWCCTATGELRLSPWAVLDGEDRNGDAHRSSGGQSGAARQVCDWPIRKRVSKGATNLESQWPQSAGVELNCLKSALLANTARDVREAQLPQQENNSAKQTSSNAASLSSSGRVICASLSDRV</sequence>
<keyword evidence="1" id="KW-0812">Transmembrane</keyword>
<reference evidence="3" key="1">
    <citation type="submission" date="2016-11" db="UniProtKB">
        <authorList>
            <consortium name="WormBaseParasite"/>
        </authorList>
    </citation>
    <scope>IDENTIFICATION</scope>
</reference>
<organism evidence="2 3">
    <name type="scientific">Macrostomum lignano</name>
    <dbReference type="NCBI Taxonomy" id="282301"/>
    <lineage>
        <taxon>Eukaryota</taxon>
        <taxon>Metazoa</taxon>
        <taxon>Spiralia</taxon>
        <taxon>Lophotrochozoa</taxon>
        <taxon>Platyhelminthes</taxon>
        <taxon>Rhabditophora</taxon>
        <taxon>Macrostomorpha</taxon>
        <taxon>Macrostomida</taxon>
        <taxon>Macrostomidae</taxon>
        <taxon>Macrostomum</taxon>
    </lineage>
</organism>